<dbReference type="PANTHER" id="PTHR24300:SF319">
    <property type="entry name" value="CYTOCHROME P450, FAMILY 2, SUBFAMILY AC, POLYPEPTIDE 1"/>
    <property type="match status" value="1"/>
</dbReference>
<keyword evidence="5" id="KW-1185">Reference proteome</keyword>
<organism evidence="4 5">
    <name type="scientific">Cyprinodon variegatus</name>
    <name type="common">Sheepshead minnow</name>
    <dbReference type="NCBI Taxonomy" id="28743"/>
    <lineage>
        <taxon>Eukaryota</taxon>
        <taxon>Metazoa</taxon>
        <taxon>Chordata</taxon>
        <taxon>Craniata</taxon>
        <taxon>Vertebrata</taxon>
        <taxon>Euteleostomi</taxon>
        <taxon>Actinopterygii</taxon>
        <taxon>Neopterygii</taxon>
        <taxon>Teleostei</taxon>
        <taxon>Neoteleostei</taxon>
        <taxon>Acanthomorphata</taxon>
        <taxon>Ovalentaria</taxon>
        <taxon>Atherinomorphae</taxon>
        <taxon>Cyprinodontiformes</taxon>
        <taxon>Cyprinodontidae</taxon>
        <taxon>Cyprinodon</taxon>
    </lineage>
</organism>
<name>A0A3Q2DC51_CYPVA</name>
<dbReference type="GO" id="GO:0006805">
    <property type="term" value="P:xenobiotic metabolic process"/>
    <property type="evidence" value="ECO:0007669"/>
    <property type="project" value="TreeGrafter"/>
</dbReference>
<dbReference type="InterPro" id="IPR050182">
    <property type="entry name" value="Cytochrome_P450_fam2"/>
</dbReference>
<dbReference type="AlphaFoldDB" id="A0A3Q2DC51"/>
<dbReference type="STRING" id="28743.ENSCVAP00000016352"/>
<comment type="similarity">
    <text evidence="1">Belongs to the cytochrome P450 family.</text>
</comment>
<evidence type="ECO:0000256" key="2">
    <source>
        <dbReference type="ARBA" id="ARBA00022723"/>
    </source>
</evidence>
<dbReference type="GO" id="GO:0006082">
    <property type="term" value="P:organic acid metabolic process"/>
    <property type="evidence" value="ECO:0007669"/>
    <property type="project" value="TreeGrafter"/>
</dbReference>
<dbReference type="InterPro" id="IPR036396">
    <property type="entry name" value="Cyt_P450_sf"/>
</dbReference>
<evidence type="ECO:0000313" key="4">
    <source>
        <dbReference type="Ensembl" id="ENSCVAP00000016352.1"/>
    </source>
</evidence>
<dbReference type="GO" id="GO:0020037">
    <property type="term" value="F:heme binding"/>
    <property type="evidence" value="ECO:0007669"/>
    <property type="project" value="InterPro"/>
</dbReference>
<dbReference type="PANTHER" id="PTHR24300">
    <property type="entry name" value="CYTOCHROME P450 508A4-RELATED"/>
    <property type="match status" value="1"/>
</dbReference>
<keyword evidence="2" id="KW-0479">Metal-binding</keyword>
<dbReference type="Proteomes" id="UP000265020">
    <property type="component" value="Unassembled WGS sequence"/>
</dbReference>
<evidence type="ECO:0000256" key="1">
    <source>
        <dbReference type="ARBA" id="ARBA00010617"/>
    </source>
</evidence>
<accession>A0A3Q2DC51</accession>
<evidence type="ECO:0000256" key="3">
    <source>
        <dbReference type="ARBA" id="ARBA00023004"/>
    </source>
</evidence>
<sequence>MTIIFIPFYLKEQVHEELRKVIGDRQVQVADRRSLPFTDAVIHETQRLVNVIPAGLPHKTSSDITFQGYLIKKVKRKPDIHKNTKMLKNYSYLSIHRNLALTTAHSTMKTS</sequence>
<dbReference type="Pfam" id="PF00067">
    <property type="entry name" value="p450"/>
    <property type="match status" value="1"/>
</dbReference>
<dbReference type="GO" id="GO:0016712">
    <property type="term" value="F:oxidoreductase activity, acting on paired donors, with incorporation or reduction of molecular oxygen, reduced flavin or flavoprotein as one donor, and incorporation of one atom of oxygen"/>
    <property type="evidence" value="ECO:0007669"/>
    <property type="project" value="TreeGrafter"/>
</dbReference>
<reference evidence="4" key="2">
    <citation type="submission" date="2025-09" db="UniProtKB">
        <authorList>
            <consortium name="Ensembl"/>
        </authorList>
    </citation>
    <scope>IDENTIFICATION</scope>
</reference>
<dbReference type="Ensembl" id="ENSCVAT00000024696.1">
    <property type="protein sequence ID" value="ENSCVAP00000016352.1"/>
    <property type="gene ID" value="ENSCVAG00000019281.1"/>
</dbReference>
<dbReference type="SUPFAM" id="SSF48264">
    <property type="entry name" value="Cytochrome P450"/>
    <property type="match status" value="1"/>
</dbReference>
<dbReference type="InterPro" id="IPR001128">
    <property type="entry name" value="Cyt_P450"/>
</dbReference>
<proteinExistence type="inferred from homology"/>
<evidence type="ECO:0000313" key="5">
    <source>
        <dbReference type="Proteomes" id="UP000265020"/>
    </source>
</evidence>
<dbReference type="GO" id="GO:0005737">
    <property type="term" value="C:cytoplasm"/>
    <property type="evidence" value="ECO:0007669"/>
    <property type="project" value="TreeGrafter"/>
</dbReference>
<dbReference type="Gene3D" id="1.10.630.10">
    <property type="entry name" value="Cytochrome P450"/>
    <property type="match status" value="1"/>
</dbReference>
<keyword evidence="3" id="KW-0408">Iron</keyword>
<dbReference type="GO" id="GO:0005506">
    <property type="term" value="F:iron ion binding"/>
    <property type="evidence" value="ECO:0007669"/>
    <property type="project" value="InterPro"/>
</dbReference>
<reference evidence="4" key="1">
    <citation type="submission" date="2025-08" db="UniProtKB">
        <authorList>
            <consortium name="Ensembl"/>
        </authorList>
    </citation>
    <scope>IDENTIFICATION</scope>
</reference>
<protein>
    <submittedName>
        <fullName evidence="4">Uncharacterized protein</fullName>
    </submittedName>
</protein>
<dbReference type="GeneTree" id="ENSGT00940000162649"/>